<sequence>MGSSSEPGPTDSARPVLDDLLRTLRSGPGTAQATARRIQDLLEAVLVVGRDLDLGQALRHIVEAAVTLVDAEYGALGVIGEEQGLSRFVPVGIDQERIERIGPLPSGHGLLGELIRHPGPLRLAEISEHPASYGFPEHHPPMHSFLGVPIRVRDRVYGNLYLTEKRGGAEFDADDEAVLETLAAAAGVAVDHARLYAQARLSERWLAATAEVTNVLLSGSSQREVLDLLIARAADIAGADLTVVALPSSDGRSLEVRVAVGLDAEVHRGLVLPTEGSFVGAAVRTGGLVTTADVRKDPRITVGPPPRWAGLGPAVAVPIGTAAGGVRGVLMLARVEGKPAFGPEESTPLAGFAGQAAVAMELAERRRDSEQVALLEERDRIARDLHDLAIQRLFATGMTLQGATRFIEHPEASERVLRAIDDLDETVRTIRSSIFGLRAKDRGPAAHGLRGRVVATVDRAAAGLGFAPALRMEGLLDLRVPPPVADALLAVLEEALSNAVRHARAHNVQVDLSADGELNLTVADDGIGLPPGGPRSGLANLAERARRLDGSFRAGAGPDGGTRLEWRVPLPGPERGMPPG</sequence>
<evidence type="ECO:0000256" key="4">
    <source>
        <dbReference type="SAM" id="MobiDB-lite"/>
    </source>
</evidence>
<dbReference type="Gene3D" id="3.30.450.40">
    <property type="match status" value="2"/>
</dbReference>
<keyword evidence="1" id="KW-0808">Transferase</keyword>
<dbReference type="Proteomes" id="UP001432014">
    <property type="component" value="Chromosome"/>
</dbReference>
<feature type="domain" description="GAF" evidence="5">
    <location>
        <begin position="217"/>
        <end position="370"/>
    </location>
</feature>
<dbReference type="CDD" id="cd16917">
    <property type="entry name" value="HATPase_UhpB-NarQ-NarX-like"/>
    <property type="match status" value="1"/>
</dbReference>
<dbReference type="Gene3D" id="3.30.565.10">
    <property type="entry name" value="Histidine kinase-like ATPase, C-terminal domain"/>
    <property type="match status" value="1"/>
</dbReference>
<dbReference type="SUPFAM" id="SSF55781">
    <property type="entry name" value="GAF domain-like"/>
    <property type="match status" value="2"/>
</dbReference>
<dbReference type="InterPro" id="IPR029016">
    <property type="entry name" value="GAF-like_dom_sf"/>
</dbReference>
<dbReference type="InterPro" id="IPR011712">
    <property type="entry name" value="Sig_transdc_His_kin_sub3_dim/P"/>
</dbReference>
<dbReference type="InterPro" id="IPR050482">
    <property type="entry name" value="Sensor_HK_TwoCompSys"/>
</dbReference>
<keyword evidence="8" id="KW-1185">Reference proteome</keyword>
<dbReference type="Pfam" id="PF02518">
    <property type="entry name" value="HATPase_c"/>
    <property type="match status" value="1"/>
</dbReference>
<gene>
    <name evidence="7" type="ORF">OG469_05190</name>
</gene>
<dbReference type="Pfam" id="PF07730">
    <property type="entry name" value="HisKA_3"/>
    <property type="match status" value="1"/>
</dbReference>
<dbReference type="SMART" id="SM00065">
    <property type="entry name" value="GAF"/>
    <property type="match status" value="2"/>
</dbReference>
<keyword evidence="3" id="KW-0902">Two-component regulatory system</keyword>
<dbReference type="Gene3D" id="1.20.5.1930">
    <property type="match status" value="1"/>
</dbReference>
<feature type="compositionally biased region" description="Pro residues" evidence="4">
    <location>
        <begin position="570"/>
        <end position="580"/>
    </location>
</feature>
<evidence type="ECO:0000256" key="2">
    <source>
        <dbReference type="ARBA" id="ARBA00022777"/>
    </source>
</evidence>
<dbReference type="InterPro" id="IPR003594">
    <property type="entry name" value="HATPase_dom"/>
</dbReference>
<dbReference type="Pfam" id="PF13185">
    <property type="entry name" value="GAF_2"/>
    <property type="match status" value="2"/>
</dbReference>
<evidence type="ECO:0000259" key="6">
    <source>
        <dbReference type="SMART" id="SM00387"/>
    </source>
</evidence>
<dbReference type="PANTHER" id="PTHR24421">
    <property type="entry name" value="NITRATE/NITRITE SENSOR PROTEIN NARX-RELATED"/>
    <property type="match status" value="1"/>
</dbReference>
<dbReference type="PANTHER" id="PTHR24421:SF56">
    <property type="entry name" value="OXYGEN SENSOR HISTIDINE KINASE RESPONSE REGULATOR DOST"/>
    <property type="match status" value="1"/>
</dbReference>
<keyword evidence="2" id="KW-0418">Kinase</keyword>
<evidence type="ECO:0000256" key="3">
    <source>
        <dbReference type="ARBA" id="ARBA00023012"/>
    </source>
</evidence>
<reference evidence="7 8" key="1">
    <citation type="submission" date="2022-10" db="EMBL/GenBank/DDBJ databases">
        <title>The complete genomes of actinobacterial strains from the NBC collection.</title>
        <authorList>
            <person name="Joergensen T.S."/>
            <person name="Alvarez Arevalo M."/>
            <person name="Sterndorff E.B."/>
            <person name="Faurdal D."/>
            <person name="Vuksanovic O."/>
            <person name="Mourched A.-S."/>
            <person name="Charusanti P."/>
            <person name="Shaw S."/>
            <person name="Blin K."/>
            <person name="Weber T."/>
        </authorList>
    </citation>
    <scope>NUCLEOTIDE SEQUENCE [LARGE SCALE GENOMIC DNA]</scope>
    <source>
        <strain evidence="7 8">NBC_01247</strain>
    </source>
</reference>
<name>A0ABZ1W2F1_9ACTN</name>
<dbReference type="InterPro" id="IPR036890">
    <property type="entry name" value="HATPase_C_sf"/>
</dbReference>
<organism evidence="7 8">
    <name type="scientific">Kitasatospora herbaricolor</name>
    <dbReference type="NCBI Taxonomy" id="68217"/>
    <lineage>
        <taxon>Bacteria</taxon>
        <taxon>Bacillati</taxon>
        <taxon>Actinomycetota</taxon>
        <taxon>Actinomycetes</taxon>
        <taxon>Kitasatosporales</taxon>
        <taxon>Streptomycetaceae</taxon>
        <taxon>Kitasatospora</taxon>
    </lineage>
</organism>
<evidence type="ECO:0000256" key="1">
    <source>
        <dbReference type="ARBA" id="ARBA00022679"/>
    </source>
</evidence>
<accession>A0ABZ1W2F1</accession>
<dbReference type="RefSeq" id="WP_329500503.1">
    <property type="nucleotide sequence ID" value="NZ_CP108460.1"/>
</dbReference>
<evidence type="ECO:0000313" key="7">
    <source>
        <dbReference type="EMBL" id="WUS54959.1"/>
    </source>
</evidence>
<dbReference type="SUPFAM" id="SSF55874">
    <property type="entry name" value="ATPase domain of HSP90 chaperone/DNA topoisomerase II/histidine kinase"/>
    <property type="match status" value="1"/>
</dbReference>
<dbReference type="InterPro" id="IPR003018">
    <property type="entry name" value="GAF"/>
</dbReference>
<dbReference type="EMBL" id="CP108482">
    <property type="protein sequence ID" value="WUS54959.1"/>
    <property type="molecule type" value="Genomic_DNA"/>
</dbReference>
<protein>
    <submittedName>
        <fullName evidence="7">GAF domain-containing protein</fullName>
    </submittedName>
</protein>
<feature type="region of interest" description="Disordered" evidence="4">
    <location>
        <begin position="551"/>
        <end position="580"/>
    </location>
</feature>
<proteinExistence type="predicted"/>
<evidence type="ECO:0000259" key="5">
    <source>
        <dbReference type="SMART" id="SM00065"/>
    </source>
</evidence>
<evidence type="ECO:0000313" key="8">
    <source>
        <dbReference type="Proteomes" id="UP001432014"/>
    </source>
</evidence>
<feature type="domain" description="Histidine kinase/HSP90-like ATPase" evidence="6">
    <location>
        <begin position="483"/>
        <end position="572"/>
    </location>
</feature>
<feature type="domain" description="GAF" evidence="5">
    <location>
        <begin position="53"/>
        <end position="200"/>
    </location>
</feature>
<dbReference type="SMART" id="SM00387">
    <property type="entry name" value="HATPase_c"/>
    <property type="match status" value="1"/>
</dbReference>